<evidence type="ECO:0000313" key="3">
    <source>
        <dbReference type="EMBL" id="SNV58280.1"/>
    </source>
</evidence>
<accession>A0A239YHS2</accession>
<dbReference type="Proteomes" id="UP000214973">
    <property type="component" value="Chromosome 1"/>
</dbReference>
<dbReference type="AlphaFoldDB" id="A0A239YHS2"/>
<dbReference type="EMBL" id="LT906470">
    <property type="protein sequence ID" value="SNV58280.1"/>
    <property type="molecule type" value="Genomic_DNA"/>
</dbReference>
<dbReference type="KEGG" id="vrm:44547418_00371"/>
<feature type="compositionally biased region" description="Basic and acidic residues" evidence="1">
    <location>
        <begin position="78"/>
        <end position="89"/>
    </location>
</feature>
<keyword evidence="4" id="KW-1185">Reference proteome</keyword>
<gene>
    <name evidence="3" type="ORF">SAMEA44547418_00371</name>
</gene>
<feature type="compositionally biased region" description="Polar residues" evidence="1">
    <location>
        <begin position="91"/>
        <end position="110"/>
    </location>
</feature>
<evidence type="ECO:0000256" key="2">
    <source>
        <dbReference type="SAM" id="Phobius"/>
    </source>
</evidence>
<reference evidence="3 4" key="1">
    <citation type="submission" date="2017-06" db="EMBL/GenBank/DDBJ databases">
        <authorList>
            <consortium name="Pathogen Informatics"/>
        </authorList>
    </citation>
    <scope>NUCLEOTIDE SEQUENCE [LARGE SCALE GENOMIC DNA]</scope>
    <source>
        <strain evidence="3 4">NCTC12018</strain>
    </source>
</reference>
<keyword evidence="2" id="KW-0472">Membrane</keyword>
<feature type="transmembrane region" description="Helical" evidence="2">
    <location>
        <begin position="12"/>
        <end position="31"/>
    </location>
</feature>
<dbReference type="RefSeq" id="WP_095065250.1">
    <property type="nucleotide sequence ID" value="NZ_LT906470.1"/>
</dbReference>
<name>A0A239YHS2_9FIRM</name>
<keyword evidence="2" id="KW-1133">Transmembrane helix</keyword>
<keyword evidence="2" id="KW-0812">Transmembrane</keyword>
<proteinExistence type="predicted"/>
<protein>
    <submittedName>
        <fullName evidence="3">Uncharacterized protein</fullName>
    </submittedName>
</protein>
<evidence type="ECO:0000256" key="1">
    <source>
        <dbReference type="SAM" id="MobiDB-lite"/>
    </source>
</evidence>
<evidence type="ECO:0000313" key="4">
    <source>
        <dbReference type="Proteomes" id="UP000214973"/>
    </source>
</evidence>
<sequence>MDSILSTVLSIFEHNPVFALMIIGYVLFSFLKNSKSKNSQDSDEEAYTSYSNSEEMTWEDMEKEYGISIERKVAPSELDVERPVERAAEEQATSFKTTTQEPETIESQKTVAKPVQDKPTGSSNPIGAATGTAGGSVEGPTLQERLAAFKRDKTGKIGEVLADNIGVTASSITKPKVNKKHLSVREGMKWSFILGKPKALERRYR</sequence>
<organism evidence="3 4">
    <name type="scientific">Veillonella rodentium</name>
    <dbReference type="NCBI Taxonomy" id="248315"/>
    <lineage>
        <taxon>Bacteria</taxon>
        <taxon>Bacillati</taxon>
        <taxon>Bacillota</taxon>
        <taxon>Negativicutes</taxon>
        <taxon>Veillonellales</taxon>
        <taxon>Veillonellaceae</taxon>
        <taxon>Veillonella</taxon>
    </lineage>
</organism>
<feature type="region of interest" description="Disordered" evidence="1">
    <location>
        <begin position="35"/>
        <end position="54"/>
    </location>
</feature>
<feature type="region of interest" description="Disordered" evidence="1">
    <location>
        <begin position="78"/>
        <end position="139"/>
    </location>
</feature>